<dbReference type="PANTHER" id="PTHR23421">
    <property type="entry name" value="BETA-GALACTOSIDASE RELATED"/>
    <property type="match status" value="1"/>
</dbReference>
<dbReference type="EC" id="3.2.1.23" evidence="4 11"/>
<proteinExistence type="inferred from homology"/>
<comment type="catalytic activity">
    <reaction evidence="1 11">
        <text>Hydrolysis of terminal non-reducing beta-D-galactose residues in beta-D-galactosides.</text>
        <dbReference type="EC" id="3.2.1.23"/>
    </reaction>
</comment>
<dbReference type="FunFam" id="2.60.120.260:FF:000097">
    <property type="entry name" value="Beta-galactosidase"/>
    <property type="match status" value="1"/>
</dbReference>
<evidence type="ECO:0000256" key="2">
    <source>
        <dbReference type="ARBA" id="ARBA00004271"/>
    </source>
</evidence>
<feature type="domain" description="Glycoside hydrolase 35 catalytic" evidence="14">
    <location>
        <begin position="43"/>
        <end position="100"/>
    </location>
</feature>
<dbReference type="Gene3D" id="2.60.120.260">
    <property type="entry name" value="Galactose-binding domain-like"/>
    <property type="match status" value="2"/>
</dbReference>
<evidence type="ECO:0000256" key="9">
    <source>
        <dbReference type="ARBA" id="ARBA00023180"/>
    </source>
</evidence>
<keyword evidence="10 11" id="KW-0326">Glycosidase</keyword>
<evidence type="ECO:0000313" key="17">
    <source>
        <dbReference type="EMBL" id="KAG6516153.1"/>
    </source>
</evidence>
<keyword evidence="7 13" id="KW-0732">Signal</keyword>
<keyword evidence="5" id="KW-0052">Apoplast</keyword>
<dbReference type="PRINTS" id="PR00742">
    <property type="entry name" value="GLHYDRLASE35"/>
</dbReference>
<dbReference type="InterPro" id="IPR019801">
    <property type="entry name" value="Glyco_hydro_35_CS"/>
</dbReference>
<evidence type="ECO:0000259" key="15">
    <source>
        <dbReference type="Pfam" id="PF17834"/>
    </source>
</evidence>
<evidence type="ECO:0000313" key="18">
    <source>
        <dbReference type="Proteomes" id="UP000734854"/>
    </source>
</evidence>
<feature type="domain" description="Beta-galactosidase beta-sandwich" evidence="15">
    <location>
        <begin position="345"/>
        <end position="400"/>
    </location>
</feature>
<keyword evidence="18" id="KW-1185">Reference proteome</keyword>
<evidence type="ECO:0000256" key="1">
    <source>
        <dbReference type="ARBA" id="ARBA00001412"/>
    </source>
</evidence>
<evidence type="ECO:0000259" key="14">
    <source>
        <dbReference type="Pfam" id="PF01301"/>
    </source>
</evidence>
<dbReference type="InterPro" id="IPR008979">
    <property type="entry name" value="Galactose-bd-like_sf"/>
</dbReference>
<dbReference type="SUPFAM" id="SSF51445">
    <property type="entry name" value="(Trans)glycosidases"/>
    <property type="match status" value="1"/>
</dbReference>
<dbReference type="GO" id="GO:0005975">
    <property type="term" value="P:carbohydrate metabolic process"/>
    <property type="evidence" value="ECO:0007669"/>
    <property type="project" value="InterPro"/>
</dbReference>
<organism evidence="17 18">
    <name type="scientific">Zingiber officinale</name>
    <name type="common">Ginger</name>
    <name type="synonym">Amomum zingiber</name>
    <dbReference type="NCBI Taxonomy" id="94328"/>
    <lineage>
        <taxon>Eukaryota</taxon>
        <taxon>Viridiplantae</taxon>
        <taxon>Streptophyta</taxon>
        <taxon>Embryophyta</taxon>
        <taxon>Tracheophyta</taxon>
        <taxon>Spermatophyta</taxon>
        <taxon>Magnoliopsida</taxon>
        <taxon>Liliopsida</taxon>
        <taxon>Zingiberales</taxon>
        <taxon>Zingiberaceae</taxon>
        <taxon>Zingiber</taxon>
    </lineage>
</organism>
<comment type="caution">
    <text evidence="17">The sequence shown here is derived from an EMBL/GenBank/DDBJ whole genome shotgun (WGS) entry which is preliminary data.</text>
</comment>
<dbReference type="EMBL" id="JACMSC010000007">
    <property type="protein sequence ID" value="KAG6516153.1"/>
    <property type="molecule type" value="Genomic_DNA"/>
</dbReference>
<dbReference type="FunFam" id="3.20.20.80:FF:000006">
    <property type="entry name" value="Beta-galactosidase"/>
    <property type="match status" value="1"/>
</dbReference>
<keyword evidence="8 11" id="KW-0378">Hydrolase</keyword>
<dbReference type="FunFam" id="2.60.120.260:FF:000142">
    <property type="entry name" value="Beta-galactosidase"/>
    <property type="match status" value="1"/>
</dbReference>
<reference evidence="17 18" key="1">
    <citation type="submission" date="2020-08" db="EMBL/GenBank/DDBJ databases">
        <title>Plant Genome Project.</title>
        <authorList>
            <person name="Zhang R.-G."/>
        </authorList>
    </citation>
    <scope>NUCLEOTIDE SEQUENCE [LARGE SCALE GENOMIC DNA]</scope>
    <source>
        <tissue evidence="17">Rhizome</tissue>
    </source>
</reference>
<evidence type="ECO:0000256" key="11">
    <source>
        <dbReference type="RuleBase" id="RU000675"/>
    </source>
</evidence>
<evidence type="ECO:0000256" key="4">
    <source>
        <dbReference type="ARBA" id="ARBA00012756"/>
    </source>
</evidence>
<dbReference type="Pfam" id="PF17834">
    <property type="entry name" value="GHD"/>
    <property type="match status" value="1"/>
</dbReference>
<dbReference type="SUPFAM" id="SSF49785">
    <property type="entry name" value="Galactose-binding domain-like"/>
    <property type="match status" value="2"/>
</dbReference>
<evidence type="ECO:0000256" key="10">
    <source>
        <dbReference type="ARBA" id="ARBA00023295"/>
    </source>
</evidence>
<comment type="subcellular location">
    <subcellularLocation>
        <location evidence="2">Secreted</location>
        <location evidence="2">Extracellular space</location>
        <location evidence="2">Apoplast</location>
    </subcellularLocation>
</comment>
<name>A0A8J5LKL7_ZINOF</name>
<dbReference type="InterPro" id="IPR017853">
    <property type="entry name" value="GH"/>
</dbReference>
<evidence type="ECO:0000256" key="8">
    <source>
        <dbReference type="ARBA" id="ARBA00022801"/>
    </source>
</evidence>
<dbReference type="AlphaFoldDB" id="A0A8J5LKL7"/>
<dbReference type="InterPro" id="IPR001944">
    <property type="entry name" value="Glycoside_Hdrlase_35"/>
</dbReference>
<feature type="domain" description="Glycoside hydrolase 35 catalytic" evidence="14">
    <location>
        <begin position="110"/>
        <end position="321"/>
    </location>
</feature>
<gene>
    <name evidence="17" type="ORF">ZIOFF_026602</name>
</gene>
<evidence type="ECO:0000256" key="3">
    <source>
        <dbReference type="ARBA" id="ARBA00009809"/>
    </source>
</evidence>
<evidence type="ECO:0000256" key="13">
    <source>
        <dbReference type="SAM" id="SignalP"/>
    </source>
</evidence>
<sequence length="713" mass="80667">MIMCVMLIITIMTTTRTLLLLLIVCFLISPSLATNVTYDGRAIIINGERRVLISGSIHYPRSTPDMWPGLIQKAKEGGLDAIETYIFWNAHEPTKRELEYMKIVLAPLSGFPVWLHQIPGVEMRTDNEIFKAEMQNFTTLIVNMVKNERLFAAQGGPIILAQIENEYGNIMDKYGSAGKRYIQWCANLAETLNIGVPWIMCQQADAPPPMINTCNGFYCDKFTPNRPTSPKMWTENWTGWFQDWGQSKPHRPVEDIAYAVANFFASGGTFQNYYMYHGGTNFGRTSGGPYIVTSYDYDAPLDEYGNIRQPKWGHLEQLHNAIKAMEKVLVYGVANTTNLGAGLTVTKYIANGISDGCFLINANQSTDTNLTYNGKIYFVPSKSISVLPNCEKEVYNTAKVNAPITLIVTKPTESIFNWQWRPEILTTIHEKGSFSNNSLLEQILTTGDTSDFLWYMTRIDLNKFHQYWSKKMKLHVNTKGHIIHAFVNKHFIGSQYAVNGAYEFVFEQTTKMRKGHNYIALLSSTNGLANYGAYFDLQRAGIDGGPVNLIGYGNATINLTSNTWTYKIGLNGEDEKLFLPSQQHNIKWFAGHLPINRPLIWYKTIFEVPEGNDALVLDLQGMGKGYAWVNGHSIGRYWPSFIADDEGCGPCDYRHEYDSNRCRTDCGKPSQRWYHVPRYFTTKGPNTLILFEEFGGDISKISLQKVSSVATTF</sequence>
<accession>A0A8J5LKL7</accession>
<dbReference type="GO" id="GO:0048046">
    <property type="term" value="C:apoplast"/>
    <property type="evidence" value="ECO:0007669"/>
    <property type="project" value="UniProtKB-SubCell"/>
</dbReference>
<dbReference type="Gene3D" id="3.20.20.80">
    <property type="entry name" value="Glycosidases"/>
    <property type="match status" value="2"/>
</dbReference>
<evidence type="ECO:0000256" key="6">
    <source>
        <dbReference type="ARBA" id="ARBA00022525"/>
    </source>
</evidence>
<keyword evidence="9" id="KW-0325">Glycoprotein</keyword>
<keyword evidence="6" id="KW-0964">Secreted</keyword>
<evidence type="ECO:0000256" key="7">
    <source>
        <dbReference type="ARBA" id="ARBA00022729"/>
    </source>
</evidence>
<evidence type="ECO:0000256" key="5">
    <source>
        <dbReference type="ARBA" id="ARBA00022523"/>
    </source>
</evidence>
<feature type="chain" id="PRO_5035235190" description="Beta-galactosidase" evidence="13">
    <location>
        <begin position="34"/>
        <end position="713"/>
    </location>
</feature>
<evidence type="ECO:0000259" key="16">
    <source>
        <dbReference type="Pfam" id="PF21467"/>
    </source>
</evidence>
<dbReference type="Proteomes" id="UP000734854">
    <property type="component" value="Unassembled WGS sequence"/>
</dbReference>
<comment type="similarity">
    <text evidence="3 12">Belongs to the glycosyl hydrolase 35 family.</text>
</comment>
<dbReference type="Pfam" id="PF21467">
    <property type="entry name" value="BetaGal_gal-bd"/>
    <property type="match status" value="1"/>
</dbReference>
<protein>
    <recommendedName>
        <fullName evidence="4 11">Beta-galactosidase</fullName>
        <ecNumber evidence="4 11">3.2.1.23</ecNumber>
    </recommendedName>
</protein>
<feature type="domain" description="Beta-galactosidase galactose-binding" evidence="16">
    <location>
        <begin position="599"/>
        <end position="686"/>
    </location>
</feature>
<evidence type="ECO:0000256" key="12">
    <source>
        <dbReference type="RuleBase" id="RU003679"/>
    </source>
</evidence>
<dbReference type="InterPro" id="IPR048913">
    <property type="entry name" value="BetaGal_gal-bd"/>
</dbReference>
<dbReference type="Pfam" id="PF01301">
    <property type="entry name" value="Glyco_hydro_35"/>
    <property type="match status" value="2"/>
</dbReference>
<dbReference type="PROSITE" id="PS01182">
    <property type="entry name" value="GLYCOSYL_HYDROL_F35"/>
    <property type="match status" value="1"/>
</dbReference>
<dbReference type="GO" id="GO:0004565">
    <property type="term" value="F:beta-galactosidase activity"/>
    <property type="evidence" value="ECO:0007669"/>
    <property type="project" value="UniProtKB-EC"/>
</dbReference>
<dbReference type="InterPro" id="IPR041392">
    <property type="entry name" value="GHD"/>
</dbReference>
<feature type="signal peptide" evidence="13">
    <location>
        <begin position="1"/>
        <end position="33"/>
    </location>
</feature>
<dbReference type="InterPro" id="IPR031330">
    <property type="entry name" value="Gly_Hdrlase_35_cat"/>
</dbReference>